<dbReference type="EMBL" id="GIBP01005500">
    <property type="protein sequence ID" value="NDV34469.1"/>
    <property type="molecule type" value="Transcribed_RNA"/>
</dbReference>
<keyword evidence="7 9" id="KW-0067">ATP-binding</keyword>
<dbReference type="InterPro" id="IPR040464">
    <property type="entry name" value="InsP(3)kin_ATP-grasp"/>
</dbReference>
<dbReference type="PIRSF" id="PIRSF038186">
    <property type="entry name" value="ITPK"/>
    <property type="match status" value="1"/>
</dbReference>
<dbReference type="GO" id="GO:0052725">
    <property type="term" value="F:inositol-1,3,4-trisphosphate 6-kinase activity"/>
    <property type="evidence" value="ECO:0007669"/>
    <property type="project" value="InterPro"/>
</dbReference>
<feature type="domain" description="Inositol 1,3,4-trisphosphate 5/6-kinase ATP-grasp" evidence="11">
    <location>
        <begin position="97"/>
        <end position="271"/>
    </location>
</feature>
<comment type="similarity">
    <text evidence="1">Belongs to the ITPK1 family.</text>
</comment>
<feature type="binding site" evidence="10">
    <location>
        <position position="253"/>
    </location>
    <ligand>
        <name>Mg(2+)</name>
        <dbReference type="ChEBI" id="CHEBI:18420"/>
        <label>1</label>
    </ligand>
</feature>
<feature type="binding site" evidence="10">
    <location>
        <position position="239"/>
    </location>
    <ligand>
        <name>Mg(2+)</name>
        <dbReference type="ChEBI" id="CHEBI:18420"/>
        <label>1</label>
    </ligand>
</feature>
<dbReference type="Pfam" id="PF05770">
    <property type="entry name" value="Ins134_P3_kin"/>
    <property type="match status" value="1"/>
</dbReference>
<dbReference type="SUPFAM" id="SSF56059">
    <property type="entry name" value="Glutathione synthetase ATP-binding domain-like"/>
    <property type="match status" value="1"/>
</dbReference>
<evidence type="ECO:0000256" key="6">
    <source>
        <dbReference type="ARBA" id="ARBA00022777"/>
    </source>
</evidence>
<feature type="binding site" evidence="9">
    <location>
        <position position="132"/>
    </location>
    <ligand>
        <name>1D-myo-inositol 1,3,4-trisphosphate</name>
        <dbReference type="ChEBI" id="CHEBI:58414"/>
    </ligand>
</feature>
<feature type="binding site" evidence="9">
    <location>
        <begin position="154"/>
        <end position="165"/>
    </location>
    <ligand>
        <name>ATP</name>
        <dbReference type="ChEBI" id="CHEBI:30616"/>
    </ligand>
</feature>
<feature type="binding site" evidence="10">
    <location>
        <position position="255"/>
    </location>
    <ligand>
        <name>Mg(2+)</name>
        <dbReference type="ChEBI" id="CHEBI:18420"/>
        <label>2</label>
    </ligand>
</feature>
<keyword evidence="3" id="KW-0808">Transferase</keyword>
<evidence type="ECO:0000256" key="7">
    <source>
        <dbReference type="ARBA" id="ARBA00022840"/>
    </source>
</evidence>
<evidence type="ECO:0000256" key="4">
    <source>
        <dbReference type="ARBA" id="ARBA00022723"/>
    </source>
</evidence>
<keyword evidence="8 10" id="KW-0460">Magnesium</keyword>
<evidence type="ECO:0000259" key="11">
    <source>
        <dbReference type="Pfam" id="PF05770"/>
    </source>
</evidence>
<feature type="binding site" evidence="9">
    <location>
        <position position="180"/>
    </location>
    <ligand>
        <name>ATP</name>
        <dbReference type="ChEBI" id="CHEBI:30616"/>
    </ligand>
</feature>
<reference evidence="12" key="1">
    <citation type="journal article" date="2020" name="J. Eukaryot. Microbiol.">
        <title>De novo Sequencing, Assembly and Annotation of the Transcriptome for the Free-Living Testate Amoeba Arcella intermedia.</title>
        <authorList>
            <person name="Ribeiro G.M."/>
            <person name="Porfirio-Sousa A.L."/>
            <person name="Maurer-Alcala X.X."/>
            <person name="Katz L.A."/>
            <person name="Lahr D.J.G."/>
        </authorList>
    </citation>
    <scope>NUCLEOTIDE SEQUENCE</scope>
</reference>
<feature type="binding site" evidence="9">
    <location>
        <position position="37"/>
    </location>
    <ligand>
        <name>1D-myo-inositol 1,3,4-trisphosphate</name>
        <dbReference type="ChEBI" id="CHEBI:58414"/>
    </ligand>
</feature>
<comment type="cofactor">
    <cofactor evidence="10">
        <name>Mg(2+)</name>
        <dbReference type="ChEBI" id="CHEBI:18420"/>
    </cofactor>
    <text evidence="10">Binds 2 magnesium ions per subunit.</text>
</comment>
<accession>A0A6B2LBS5</accession>
<dbReference type="AlphaFoldDB" id="A0A6B2LBS5"/>
<evidence type="ECO:0000256" key="2">
    <source>
        <dbReference type="ARBA" id="ARBA00012017"/>
    </source>
</evidence>
<sequence length="281" mass="32052">MKWDKFVSLAKENNIEVHDINLGSLDPSVEYDMVITKFNSLLNGHKPEHESQIKNFLEYRDEHPRTIELDPFTSQLKLASREEMIKLFQIMSSKIDIHIPRSLIIQDAASIPPDFPFPVICKNLNAAGPHSHEMLIVWKRSKFPSTLQGPHLLQQLINHNSTIFKYYGIGDFHAVKRGASLRDFEADSNGGDNVTFNSQHYKSLQGEPTALEPPKEFIDSLTKVLKEDLGLGMTLIGLDIIRCKSTGKYFIIDANYFPGYSGIEDFPQKLFHLVNQKLFVH</sequence>
<feature type="binding site" evidence="9">
    <location>
        <position position="165"/>
    </location>
    <ligand>
        <name>1D-myo-inositol 1,3,4-trisphosphate</name>
        <dbReference type="ChEBI" id="CHEBI:58414"/>
    </ligand>
</feature>
<dbReference type="GO" id="GO:0000287">
    <property type="term" value="F:magnesium ion binding"/>
    <property type="evidence" value="ECO:0007669"/>
    <property type="project" value="InterPro"/>
</dbReference>
<dbReference type="PANTHER" id="PTHR14217">
    <property type="entry name" value="INOSITOL-TETRAKISPHOSPHATE 1-KINASE"/>
    <property type="match status" value="1"/>
</dbReference>
<organism evidence="12">
    <name type="scientific">Arcella intermedia</name>
    <dbReference type="NCBI Taxonomy" id="1963864"/>
    <lineage>
        <taxon>Eukaryota</taxon>
        <taxon>Amoebozoa</taxon>
        <taxon>Tubulinea</taxon>
        <taxon>Elardia</taxon>
        <taxon>Arcellinida</taxon>
        <taxon>Sphaerothecina</taxon>
        <taxon>Arcellidae</taxon>
        <taxon>Arcella</taxon>
    </lineage>
</organism>
<dbReference type="InterPro" id="IPR008656">
    <property type="entry name" value="Inositol_tetrakis-P_1-kinase"/>
</dbReference>
<feature type="binding site" evidence="9">
    <location>
        <position position="259"/>
    </location>
    <ligand>
        <name>1D-myo-inositol 1,3,4-trisphosphate</name>
        <dbReference type="ChEBI" id="CHEBI:58414"/>
    </ligand>
</feature>
<dbReference type="GO" id="GO:0005737">
    <property type="term" value="C:cytoplasm"/>
    <property type="evidence" value="ECO:0007669"/>
    <property type="project" value="TreeGrafter"/>
</dbReference>
<proteinExistence type="inferred from homology"/>
<dbReference type="GO" id="GO:0047325">
    <property type="term" value="F:inositol-3,4,5,6-tetrakisphosphate 1-kinase activity"/>
    <property type="evidence" value="ECO:0007669"/>
    <property type="project" value="InterPro"/>
</dbReference>
<evidence type="ECO:0000256" key="3">
    <source>
        <dbReference type="ARBA" id="ARBA00022679"/>
    </source>
</evidence>
<feature type="binding site" evidence="9">
    <location>
        <position position="2"/>
    </location>
    <ligand>
        <name>1D-myo-inositol 1,3,4-trisphosphate</name>
        <dbReference type="ChEBI" id="CHEBI:58414"/>
    </ligand>
</feature>
<evidence type="ECO:0000256" key="10">
    <source>
        <dbReference type="PIRSR" id="PIRSR038186-2"/>
    </source>
</evidence>
<evidence type="ECO:0000313" key="12">
    <source>
        <dbReference type="EMBL" id="NDV34469.1"/>
    </source>
</evidence>
<dbReference type="GO" id="GO:0005524">
    <property type="term" value="F:ATP binding"/>
    <property type="evidence" value="ECO:0007669"/>
    <property type="project" value="UniProtKB-KW"/>
</dbReference>
<keyword evidence="4 10" id="KW-0479">Metal-binding</keyword>
<feature type="binding site" evidence="9">
    <location>
        <position position="122"/>
    </location>
    <ligand>
        <name>ATP</name>
        <dbReference type="ChEBI" id="CHEBI:30616"/>
    </ligand>
</feature>
<evidence type="ECO:0000256" key="1">
    <source>
        <dbReference type="ARBA" id="ARBA00009601"/>
    </source>
</evidence>
<dbReference type="Gene3D" id="3.30.470.20">
    <property type="entry name" value="ATP-grasp fold, B domain"/>
    <property type="match status" value="1"/>
</dbReference>
<dbReference type="GO" id="GO:0052726">
    <property type="term" value="F:inositol-1,3,4-trisphosphate 5-kinase activity"/>
    <property type="evidence" value="ECO:0007669"/>
    <property type="project" value="InterPro"/>
</dbReference>
<evidence type="ECO:0000256" key="5">
    <source>
        <dbReference type="ARBA" id="ARBA00022741"/>
    </source>
</evidence>
<keyword evidence="6" id="KW-0418">Kinase</keyword>
<keyword evidence="5 9" id="KW-0547">Nucleotide-binding</keyword>
<protein>
    <recommendedName>
        <fullName evidence="2">inositol-1,3,4-trisphosphate 5/6-kinase</fullName>
        <ecNumber evidence="2">2.7.1.159</ecNumber>
    </recommendedName>
</protein>
<dbReference type="PANTHER" id="PTHR14217:SF1">
    <property type="entry name" value="INOSITOL-TETRAKISPHOSPHATE 1-KINASE"/>
    <property type="match status" value="1"/>
</dbReference>
<name>A0A6B2LBS5_9EUKA</name>
<dbReference type="EC" id="2.7.1.159" evidence="2"/>
<evidence type="ECO:0000256" key="8">
    <source>
        <dbReference type="ARBA" id="ARBA00022842"/>
    </source>
</evidence>
<evidence type="ECO:0000256" key="9">
    <source>
        <dbReference type="PIRSR" id="PIRSR038186-1"/>
    </source>
</evidence>
<feature type="binding site" evidence="9">
    <location>
        <position position="255"/>
    </location>
    <ligand>
        <name>1D-myo-inositol 1,3,4-trisphosphate</name>
        <dbReference type="ChEBI" id="CHEBI:58414"/>
    </ligand>
</feature>
<feature type="binding site" evidence="10">
    <location>
        <position position="253"/>
    </location>
    <ligand>
        <name>Mg(2+)</name>
        <dbReference type="ChEBI" id="CHEBI:18420"/>
        <label>2</label>
    </ligand>
</feature>
<dbReference type="GO" id="GO:0032957">
    <property type="term" value="P:inositol trisphosphate metabolic process"/>
    <property type="evidence" value="ECO:0007669"/>
    <property type="project" value="InterPro"/>
</dbReference>
<feature type="binding site" evidence="9">
    <location>
        <position position="81"/>
    </location>
    <ligand>
        <name>ATP</name>
        <dbReference type="ChEBI" id="CHEBI:30616"/>
    </ligand>
</feature>